<comment type="caution">
    <text evidence="7">The sequence shown here is derived from an EMBL/GenBank/DDBJ whole genome shotgun (WGS) entry which is preliminary data.</text>
</comment>
<dbReference type="Pfam" id="PF00589">
    <property type="entry name" value="Phage_integrase"/>
    <property type="match status" value="1"/>
</dbReference>
<dbReference type="InterPro" id="IPR010998">
    <property type="entry name" value="Integrase_recombinase_N"/>
</dbReference>
<dbReference type="CDD" id="cd01189">
    <property type="entry name" value="INT_ICEBs1_C_like"/>
    <property type="match status" value="1"/>
</dbReference>
<reference evidence="8" key="1">
    <citation type="journal article" date="2019" name="Int. J. Syst. Evol. Microbiol.">
        <title>The Global Catalogue of Microorganisms (GCM) 10K type strain sequencing project: providing services to taxonomists for standard genome sequencing and annotation.</title>
        <authorList>
            <consortium name="The Broad Institute Genomics Platform"/>
            <consortium name="The Broad Institute Genome Sequencing Center for Infectious Disease"/>
            <person name="Wu L."/>
            <person name="Ma J."/>
        </authorList>
    </citation>
    <scope>NUCLEOTIDE SEQUENCE [LARGE SCALE GENOMIC DNA]</scope>
    <source>
        <strain evidence="8">CGMCC 1.12286</strain>
    </source>
</reference>
<protein>
    <submittedName>
        <fullName evidence="7">Tyrosine-type recombinase/integrase</fullName>
    </submittedName>
</protein>
<dbReference type="EMBL" id="JBHUCX010000028">
    <property type="protein sequence ID" value="MFD1675450.1"/>
    <property type="molecule type" value="Genomic_DNA"/>
</dbReference>
<name>A0ABW4JI77_9BACL</name>
<dbReference type="PANTHER" id="PTHR30349:SF64">
    <property type="entry name" value="PROPHAGE INTEGRASE INTD-RELATED"/>
    <property type="match status" value="1"/>
</dbReference>
<dbReference type="InterPro" id="IPR002104">
    <property type="entry name" value="Integrase_catalytic"/>
</dbReference>
<evidence type="ECO:0000313" key="7">
    <source>
        <dbReference type="EMBL" id="MFD1675450.1"/>
    </source>
</evidence>
<keyword evidence="8" id="KW-1185">Reference proteome</keyword>
<keyword evidence="2 4" id="KW-0238">DNA-binding</keyword>
<dbReference type="InterPro" id="IPR013762">
    <property type="entry name" value="Integrase-like_cat_sf"/>
</dbReference>
<evidence type="ECO:0000259" key="6">
    <source>
        <dbReference type="PROSITE" id="PS51900"/>
    </source>
</evidence>
<dbReference type="Gene3D" id="1.10.443.10">
    <property type="entry name" value="Intergrase catalytic core"/>
    <property type="match status" value="1"/>
</dbReference>
<dbReference type="PROSITE" id="PS51900">
    <property type="entry name" value="CB"/>
    <property type="match status" value="1"/>
</dbReference>
<dbReference type="InterPro" id="IPR044068">
    <property type="entry name" value="CB"/>
</dbReference>
<keyword evidence="3" id="KW-0233">DNA recombination</keyword>
<dbReference type="Pfam" id="PF22022">
    <property type="entry name" value="Phage_int_M"/>
    <property type="match status" value="1"/>
</dbReference>
<dbReference type="Proteomes" id="UP001597079">
    <property type="component" value="Unassembled WGS sequence"/>
</dbReference>
<dbReference type="InterPro" id="IPR053876">
    <property type="entry name" value="Phage_int_M"/>
</dbReference>
<dbReference type="RefSeq" id="WP_377943321.1">
    <property type="nucleotide sequence ID" value="NZ_JBHUCX010000028.1"/>
</dbReference>
<feature type="domain" description="Core-binding (CB)" evidence="6">
    <location>
        <begin position="70"/>
        <end position="151"/>
    </location>
</feature>
<feature type="domain" description="Tyr recombinase" evidence="5">
    <location>
        <begin position="172"/>
        <end position="368"/>
    </location>
</feature>
<evidence type="ECO:0000256" key="2">
    <source>
        <dbReference type="ARBA" id="ARBA00023125"/>
    </source>
</evidence>
<proteinExistence type="inferred from homology"/>
<dbReference type="Gene3D" id="1.10.150.130">
    <property type="match status" value="1"/>
</dbReference>
<dbReference type="SUPFAM" id="SSF56349">
    <property type="entry name" value="DNA breaking-rejoining enzymes"/>
    <property type="match status" value="1"/>
</dbReference>
<dbReference type="InterPro" id="IPR050090">
    <property type="entry name" value="Tyrosine_recombinase_XerCD"/>
</dbReference>
<evidence type="ECO:0000259" key="5">
    <source>
        <dbReference type="PROSITE" id="PS51898"/>
    </source>
</evidence>
<evidence type="ECO:0000256" key="4">
    <source>
        <dbReference type="PROSITE-ProRule" id="PRU01248"/>
    </source>
</evidence>
<sequence>MTTGRIFGYTLKNGTTKYGYTLTITPADPLTGKYPQVTKKGFASERAAKSAMLLHIKTVGDENIGKSRTLTVQEWTREWLHEVAPNLRPWSERTYRHTIEHYLIPQIGLLPLTKLTPNHIDRMYRHLETKLKPVTVHRIHRTLRTCLLYAIKKGHLDKSPLERVTPPDRRSPRRGTLSVSDARRMLKWLKIHRPTSYMAAFLAVYTGMRQGEVAGLQWDDIDLDNSVIRVERIRSRINKKDIYGPTKTDGSQRRIVVARLVVDELRKWKASQKAILQEGWSNKSCVVVTDDGIVPAPAAWANSIRHAWKELGLPVVTFHDLRHTHATWLLESGVDLKTVSQRLGHTSITITADIYSHVTDSMQRKAMEKLEAMMDGNEPLK</sequence>
<comment type="similarity">
    <text evidence="1">Belongs to the 'phage' integrase family.</text>
</comment>
<evidence type="ECO:0000256" key="3">
    <source>
        <dbReference type="ARBA" id="ARBA00023172"/>
    </source>
</evidence>
<evidence type="ECO:0000256" key="1">
    <source>
        <dbReference type="ARBA" id="ARBA00008857"/>
    </source>
</evidence>
<evidence type="ECO:0000313" key="8">
    <source>
        <dbReference type="Proteomes" id="UP001597079"/>
    </source>
</evidence>
<accession>A0ABW4JI77</accession>
<dbReference type="InterPro" id="IPR011010">
    <property type="entry name" value="DNA_brk_join_enz"/>
</dbReference>
<gene>
    <name evidence="7" type="ORF">ACFSB2_12170</name>
</gene>
<organism evidence="7 8">
    <name type="scientific">Alicyclobacillus fodiniaquatilis</name>
    <dbReference type="NCBI Taxonomy" id="1661150"/>
    <lineage>
        <taxon>Bacteria</taxon>
        <taxon>Bacillati</taxon>
        <taxon>Bacillota</taxon>
        <taxon>Bacilli</taxon>
        <taxon>Bacillales</taxon>
        <taxon>Alicyclobacillaceae</taxon>
        <taxon>Alicyclobacillus</taxon>
    </lineage>
</organism>
<dbReference type="PROSITE" id="PS51898">
    <property type="entry name" value="TYR_RECOMBINASE"/>
    <property type="match status" value="1"/>
</dbReference>
<dbReference type="PANTHER" id="PTHR30349">
    <property type="entry name" value="PHAGE INTEGRASE-RELATED"/>
    <property type="match status" value="1"/>
</dbReference>